<name>A0ABP3V2J0_9FLAO</name>
<accession>A0ABP3V2J0</accession>
<dbReference type="Proteomes" id="UP001500736">
    <property type="component" value="Unassembled WGS sequence"/>
</dbReference>
<evidence type="ECO:0000313" key="2">
    <source>
        <dbReference type="Proteomes" id="UP001500736"/>
    </source>
</evidence>
<dbReference type="PROSITE" id="PS51257">
    <property type="entry name" value="PROKAR_LIPOPROTEIN"/>
    <property type="match status" value="1"/>
</dbReference>
<organism evidence="1 2">
    <name type="scientific">Gaetbulibacter jejuensis</name>
    <dbReference type="NCBI Taxonomy" id="584607"/>
    <lineage>
        <taxon>Bacteria</taxon>
        <taxon>Pseudomonadati</taxon>
        <taxon>Bacteroidota</taxon>
        <taxon>Flavobacteriia</taxon>
        <taxon>Flavobacteriales</taxon>
        <taxon>Flavobacteriaceae</taxon>
        <taxon>Gaetbulibacter</taxon>
    </lineage>
</organism>
<comment type="caution">
    <text evidence="1">The sequence shown here is derived from an EMBL/GenBank/DDBJ whole genome shotgun (WGS) entry which is preliminary data.</text>
</comment>
<protein>
    <recommendedName>
        <fullName evidence="3">Lipoprotein</fullName>
    </recommendedName>
</protein>
<reference evidence="2" key="1">
    <citation type="journal article" date="2019" name="Int. J. Syst. Evol. Microbiol.">
        <title>The Global Catalogue of Microorganisms (GCM) 10K type strain sequencing project: providing services to taxonomists for standard genome sequencing and annotation.</title>
        <authorList>
            <consortium name="The Broad Institute Genomics Platform"/>
            <consortium name="The Broad Institute Genome Sequencing Center for Infectious Disease"/>
            <person name="Wu L."/>
            <person name="Ma J."/>
        </authorList>
    </citation>
    <scope>NUCLEOTIDE SEQUENCE [LARGE SCALE GENOMIC DNA]</scope>
    <source>
        <strain evidence="2">JCM 15976</strain>
    </source>
</reference>
<evidence type="ECO:0000313" key="1">
    <source>
        <dbReference type="EMBL" id="GAA0747151.1"/>
    </source>
</evidence>
<sequence>MKKILIGFWVLLFVSCANETKTFNENNVAAESVIDDLDNYLSTQEDFEYQTVASQKLQELYDLSLLLKHHPEFEVDITKQIENLSNNAVSLPNTTRQVHIENVTKVNTETLSDSVSKLHLAFDIITDRGSQKDSITAIIRSEKTTIDNAELMTTKVKFEKNY</sequence>
<proteinExistence type="predicted"/>
<keyword evidence="2" id="KW-1185">Reference proteome</keyword>
<dbReference type="RefSeq" id="WP_343798606.1">
    <property type="nucleotide sequence ID" value="NZ_BAAAGF010000004.1"/>
</dbReference>
<gene>
    <name evidence="1" type="ORF">GCM10009431_24170</name>
</gene>
<evidence type="ECO:0008006" key="3">
    <source>
        <dbReference type="Google" id="ProtNLM"/>
    </source>
</evidence>
<dbReference type="EMBL" id="BAAAGF010000004">
    <property type="protein sequence ID" value="GAA0747151.1"/>
    <property type="molecule type" value="Genomic_DNA"/>
</dbReference>